<name>A0A224Y129_9ACAR</name>
<evidence type="ECO:0000256" key="1">
    <source>
        <dbReference type="SAM" id="SignalP"/>
    </source>
</evidence>
<proteinExistence type="predicted"/>
<dbReference type="EMBL" id="GFPF01000150">
    <property type="protein sequence ID" value="MAA11296.1"/>
    <property type="molecule type" value="Transcribed_RNA"/>
</dbReference>
<feature type="signal peptide" evidence="1">
    <location>
        <begin position="1"/>
        <end position="19"/>
    </location>
</feature>
<protein>
    <submittedName>
        <fullName evidence="2">8 kDa Amblyomma family member</fullName>
    </submittedName>
</protein>
<accession>A0A224Y129</accession>
<evidence type="ECO:0000313" key="2">
    <source>
        <dbReference type="EMBL" id="MAA11296.1"/>
    </source>
</evidence>
<reference evidence="2" key="1">
    <citation type="journal article" date="2017" name="Parasit. Vectors">
        <title>Sialotranscriptomics of Rhipicephalus zambeziensis reveals intricate expression profiles of secretory proteins and suggests tight temporal transcriptional regulation during blood-feeding.</title>
        <authorList>
            <person name="de Castro M.H."/>
            <person name="de Klerk D."/>
            <person name="Pienaar R."/>
            <person name="Rees D.J.G."/>
            <person name="Mans B.J."/>
        </authorList>
    </citation>
    <scope>NUCLEOTIDE SEQUENCE</scope>
    <source>
        <tissue evidence="2">Salivary glands</tissue>
    </source>
</reference>
<keyword evidence="1" id="KW-0732">Signal</keyword>
<feature type="chain" id="PRO_5013121437" evidence="1">
    <location>
        <begin position="20"/>
        <end position="83"/>
    </location>
</feature>
<sequence length="83" mass="9013">MPGFMALTIVMFTVTLIKANMGARVTPRHKKIDLTTKCSARQICTVDTAGVSVGCSSGCRCSVSSNSRNRNRRTGFCTANNFY</sequence>
<dbReference type="AlphaFoldDB" id="A0A224Y129"/>
<organism evidence="2">
    <name type="scientific">Rhipicephalus zambeziensis</name>
    <dbReference type="NCBI Taxonomy" id="60191"/>
    <lineage>
        <taxon>Eukaryota</taxon>
        <taxon>Metazoa</taxon>
        <taxon>Ecdysozoa</taxon>
        <taxon>Arthropoda</taxon>
        <taxon>Chelicerata</taxon>
        <taxon>Arachnida</taxon>
        <taxon>Acari</taxon>
        <taxon>Parasitiformes</taxon>
        <taxon>Ixodida</taxon>
        <taxon>Ixodoidea</taxon>
        <taxon>Ixodidae</taxon>
        <taxon>Rhipicephalinae</taxon>
        <taxon>Rhipicephalus</taxon>
        <taxon>Rhipicephalus</taxon>
    </lineage>
</organism>